<feature type="transmembrane region" description="Helical" evidence="1">
    <location>
        <begin position="10"/>
        <end position="27"/>
    </location>
</feature>
<dbReference type="Pfam" id="PF01882">
    <property type="entry name" value="DUF58"/>
    <property type="match status" value="1"/>
</dbReference>
<evidence type="ECO:0000259" key="2">
    <source>
        <dbReference type="Pfam" id="PF01882"/>
    </source>
</evidence>
<accession>A0ABS7RK70</accession>
<dbReference type="EMBL" id="JAIEZQ010000002">
    <property type="protein sequence ID" value="MBY9075449.1"/>
    <property type="molecule type" value="Genomic_DNA"/>
</dbReference>
<reference evidence="3 4" key="1">
    <citation type="submission" date="2021-08" db="EMBL/GenBank/DDBJ databases">
        <title>Nocardioides bacterium WL0053 sp. nov., isolated from the sediment.</title>
        <authorList>
            <person name="Wang L."/>
            <person name="Zhang D."/>
            <person name="Zhang A."/>
        </authorList>
    </citation>
    <scope>NUCLEOTIDE SEQUENCE [LARGE SCALE GENOMIC DNA]</scope>
    <source>
        <strain evidence="3 4">WL0053</strain>
    </source>
</reference>
<comment type="caution">
    <text evidence="3">The sequence shown here is derived from an EMBL/GenBank/DDBJ whole genome shotgun (WGS) entry which is preliminary data.</text>
</comment>
<evidence type="ECO:0000313" key="4">
    <source>
        <dbReference type="Proteomes" id="UP000754710"/>
    </source>
</evidence>
<protein>
    <submittedName>
        <fullName evidence="3">DUF58 domain-containing protein</fullName>
    </submittedName>
</protein>
<evidence type="ECO:0000256" key="1">
    <source>
        <dbReference type="SAM" id="Phobius"/>
    </source>
</evidence>
<proteinExistence type="predicted"/>
<dbReference type="PANTHER" id="PTHR33608:SF14">
    <property type="entry name" value="POSSIBLE CONSERVED SECRETED PROTEIN"/>
    <property type="match status" value="1"/>
</dbReference>
<evidence type="ECO:0000313" key="3">
    <source>
        <dbReference type="EMBL" id="MBY9075449.1"/>
    </source>
</evidence>
<organism evidence="3 4">
    <name type="scientific">Nocardioides jiangsuensis</name>
    <dbReference type="NCBI Taxonomy" id="2866161"/>
    <lineage>
        <taxon>Bacteria</taxon>
        <taxon>Bacillati</taxon>
        <taxon>Actinomycetota</taxon>
        <taxon>Actinomycetes</taxon>
        <taxon>Propionibacteriales</taxon>
        <taxon>Nocardioidaceae</taxon>
        <taxon>Nocardioides</taxon>
    </lineage>
</organism>
<dbReference type="Proteomes" id="UP000754710">
    <property type="component" value="Unassembled WGS sequence"/>
</dbReference>
<name>A0ABS7RK70_9ACTN</name>
<dbReference type="PANTHER" id="PTHR33608">
    <property type="entry name" value="BLL2464 PROTEIN"/>
    <property type="match status" value="1"/>
</dbReference>
<keyword evidence="4" id="KW-1185">Reference proteome</keyword>
<keyword evidence="1" id="KW-0812">Transmembrane</keyword>
<dbReference type="InterPro" id="IPR002881">
    <property type="entry name" value="DUF58"/>
</dbReference>
<feature type="domain" description="DUF58" evidence="2">
    <location>
        <begin position="199"/>
        <end position="368"/>
    </location>
</feature>
<dbReference type="RefSeq" id="WP_221025195.1">
    <property type="nucleotide sequence ID" value="NZ_JAIEZQ010000002.1"/>
</dbReference>
<sequence>MNHPWRPTPALVRAGLASMAGAVAAVLLGRPDLLVLAVPLAVCAAGAVLTRPARPPRAATDLVHPSVREGEGTLVRARLTGAEDVEHAVVALTRHRFLAYRPAGGVHGVTVPGGAPTVTWDVPVGSLHWGRRLVGDGLVSALTPWAGYRWGPVEVLAQSLLTLPTPGRFDARSPAPHPIGLVGTHPARRQGEGGELATIRPFAPGDRLRRVQWRVSLRTGTLHVTSTLAEEDSSILLVVDAVVDLGVGRGIHGSASSLDVAVRAAGAVAEHYLRQGDRVGLRVLGTARHGVLPMGAGTRHLRKLLDTLAQVTPGADRLVDLTRLRFGLAPGTVAIVLSPMLSEEAIGATLSLASGGVTVVVVDTVPEDLDLGDDDPALHLAWRMRLLEREDLLRQVEAAGIPVVRWRGPGTLDEVLRGLGRRAAAPRMVRR</sequence>
<gene>
    <name evidence="3" type="ORF">K1X13_11515</name>
</gene>
<keyword evidence="1" id="KW-0472">Membrane</keyword>
<feature type="transmembrane region" description="Helical" evidence="1">
    <location>
        <begin position="33"/>
        <end position="50"/>
    </location>
</feature>
<keyword evidence="1" id="KW-1133">Transmembrane helix</keyword>